<keyword evidence="1" id="KW-0472">Membrane</keyword>
<feature type="transmembrane region" description="Helical" evidence="1">
    <location>
        <begin position="188"/>
        <end position="209"/>
    </location>
</feature>
<comment type="caution">
    <text evidence="2">The sequence shown here is derived from an EMBL/GenBank/DDBJ whole genome shotgun (WGS) entry which is preliminary data.</text>
</comment>
<feature type="transmembrane region" description="Helical" evidence="1">
    <location>
        <begin position="308"/>
        <end position="324"/>
    </location>
</feature>
<reference evidence="2 3" key="1">
    <citation type="submission" date="2016-11" db="EMBL/GenBank/DDBJ databases">
        <title>Draft Genome Sequences of Nine Cyanobacterial Strains from Diverse Habitats.</title>
        <authorList>
            <person name="Zhu T."/>
            <person name="Hou S."/>
            <person name="Lu X."/>
            <person name="Hess W.R."/>
        </authorList>
    </citation>
    <scope>NUCLEOTIDE SEQUENCE [LARGE SCALE GENOMIC DNA]</scope>
    <source>
        <strain evidence="2 3">IAM M-71</strain>
    </source>
</reference>
<name>A0A1U7ISD7_9CYAN</name>
<dbReference type="RefSeq" id="WP_073591807.1">
    <property type="nucleotide sequence ID" value="NZ_MRCE01000002.1"/>
</dbReference>
<evidence type="ECO:0000256" key="1">
    <source>
        <dbReference type="SAM" id="Phobius"/>
    </source>
</evidence>
<feature type="transmembrane region" description="Helical" evidence="1">
    <location>
        <begin position="353"/>
        <end position="375"/>
    </location>
</feature>
<keyword evidence="1" id="KW-1133">Transmembrane helix</keyword>
<proteinExistence type="predicted"/>
<keyword evidence="1" id="KW-0812">Transmembrane</keyword>
<accession>A0A1U7ISD7</accession>
<feature type="transmembrane region" description="Helical" evidence="1">
    <location>
        <begin position="278"/>
        <end position="296"/>
    </location>
</feature>
<organism evidence="2 3">
    <name type="scientific">[Phormidium ambiguum] IAM M-71</name>
    <dbReference type="NCBI Taxonomy" id="454136"/>
    <lineage>
        <taxon>Bacteria</taxon>
        <taxon>Bacillati</taxon>
        <taxon>Cyanobacteriota</taxon>
        <taxon>Cyanophyceae</taxon>
        <taxon>Oscillatoriophycideae</taxon>
        <taxon>Aerosakkonematales</taxon>
        <taxon>Aerosakkonemataceae</taxon>
        <taxon>Floridanema</taxon>
    </lineage>
</organism>
<feature type="transmembrane region" description="Helical" evidence="1">
    <location>
        <begin position="221"/>
        <end position="247"/>
    </location>
</feature>
<evidence type="ECO:0000313" key="2">
    <source>
        <dbReference type="EMBL" id="OKH40427.1"/>
    </source>
</evidence>
<dbReference type="AlphaFoldDB" id="A0A1U7ISD7"/>
<feature type="transmembrane region" description="Helical" evidence="1">
    <location>
        <begin position="78"/>
        <end position="95"/>
    </location>
</feature>
<gene>
    <name evidence="2" type="ORF">NIES2119_02045</name>
</gene>
<feature type="transmembrane region" description="Helical" evidence="1">
    <location>
        <begin position="102"/>
        <end position="118"/>
    </location>
</feature>
<dbReference type="Proteomes" id="UP000185860">
    <property type="component" value="Unassembled WGS sequence"/>
</dbReference>
<sequence>MSTINISALKKISPTIIIPIVAFWTLFFLLGYPLPNIDDLFFTGAAINLSKGGEFTNPYLEAWNSVLISGKFYFQPPFYSYTLAAWLKIAGISTVSLRLFQFICYNIFSLFTTLLLRFYGFPRLTAFCITFIFALWHCNIYGTGFRHDALGMAFLALGLWLLTHDNWWRYFLGFSLLGSAVFTSPITLAYGFSFGLAILVINIINLGGINNIDSRYIKQRTLSFFASLVIVFTLFLICINFELKIFISDFLLSSSWRKAVSMKGLILFYEIMTQGYGFILYIPSYLIFLALIVIIFIKRNLIFTHHKILFVGLTFGMILNIWLYAFAFYFNFFFCWVGIICIIAMMKKAKLKTYAIISILIIYFSSQSLNIISWLDQKYVPEAKYQEIREFVNNQPNRKYAIDSVAARFVFDYKLPNNSIDWTFMEVPGTPKITAKDKPQDVTWIVATPQLKNAFPEMIEGDYPRVKILGRTFKSLPKIPFDVTLVP</sequence>
<feature type="transmembrane region" description="Helical" evidence="1">
    <location>
        <begin position="124"/>
        <end position="142"/>
    </location>
</feature>
<dbReference type="EMBL" id="MRCE01000002">
    <property type="protein sequence ID" value="OKH40427.1"/>
    <property type="molecule type" value="Genomic_DNA"/>
</dbReference>
<evidence type="ECO:0000313" key="3">
    <source>
        <dbReference type="Proteomes" id="UP000185860"/>
    </source>
</evidence>
<dbReference type="STRING" id="454136.NIES2119_02045"/>
<protein>
    <recommendedName>
        <fullName evidence="4">Glycosyltransferase RgtA/B/C/D-like domain-containing protein</fullName>
    </recommendedName>
</protein>
<dbReference type="OrthoDB" id="582122at2"/>
<feature type="transmembrane region" description="Helical" evidence="1">
    <location>
        <begin position="149"/>
        <end position="168"/>
    </location>
</feature>
<feature type="transmembrane region" description="Helical" evidence="1">
    <location>
        <begin position="12"/>
        <end position="32"/>
    </location>
</feature>
<evidence type="ECO:0008006" key="4">
    <source>
        <dbReference type="Google" id="ProtNLM"/>
    </source>
</evidence>